<evidence type="ECO:0000256" key="7">
    <source>
        <dbReference type="SAM" id="SignalP"/>
    </source>
</evidence>
<dbReference type="SUPFAM" id="SSF55136">
    <property type="entry name" value="Probable bacterial effector-binding domain"/>
    <property type="match status" value="1"/>
</dbReference>
<comment type="subunit">
    <text evidence="3">Monomer.</text>
</comment>
<keyword evidence="9" id="KW-1185">Reference proteome</keyword>
<evidence type="ECO:0000256" key="3">
    <source>
        <dbReference type="ARBA" id="ARBA00011245"/>
    </source>
</evidence>
<dbReference type="Proteomes" id="UP000824782">
    <property type="component" value="Unassembled WGS sequence"/>
</dbReference>
<dbReference type="PANTHER" id="PTHR11220:SF74">
    <property type="entry name" value="LOC100135146 PROTEIN"/>
    <property type="match status" value="1"/>
</dbReference>
<comment type="function">
    <text evidence="5">May bind free porphyrinogens that may be present in the cell and thus facilitate removal of these potentially toxic compound. Binds with a high affinity to one molecule of heme or porphyrins. It binds metalloporphyrins, free porphyrins and N-methylprotoporphyrin with similar affinities.</text>
</comment>
<evidence type="ECO:0000313" key="9">
    <source>
        <dbReference type="Proteomes" id="UP000824782"/>
    </source>
</evidence>
<name>A0AAV6ZUN9_ENGPU</name>
<comment type="similarity">
    <text evidence="2">Belongs to the HEBP family.</text>
</comment>
<keyword evidence="7" id="KW-0732">Signal</keyword>
<dbReference type="InterPro" id="IPR011256">
    <property type="entry name" value="Reg_factor_effector_dom_sf"/>
</dbReference>
<protein>
    <recommendedName>
        <fullName evidence="6">Heme-binding protein 1</fullName>
    </recommendedName>
</protein>
<comment type="caution">
    <text evidence="8">The sequence shown here is derived from an EMBL/GenBank/DDBJ whole genome shotgun (WGS) entry which is preliminary data.</text>
</comment>
<evidence type="ECO:0000256" key="1">
    <source>
        <dbReference type="ARBA" id="ARBA00004496"/>
    </source>
</evidence>
<dbReference type="InterPro" id="IPR006917">
    <property type="entry name" value="SOUL_heme-bd"/>
</dbReference>
<comment type="subcellular location">
    <subcellularLocation>
        <location evidence="1">Cytoplasm</location>
    </subcellularLocation>
</comment>
<reference evidence="8" key="1">
    <citation type="thesis" date="2020" institute="ProQuest LLC" country="789 East Eisenhower Parkway, Ann Arbor, MI, USA">
        <title>Comparative Genomics and Chromosome Evolution.</title>
        <authorList>
            <person name="Mudd A.B."/>
        </authorList>
    </citation>
    <scope>NUCLEOTIDE SEQUENCE</scope>
    <source>
        <strain evidence="8">237g6f4</strain>
        <tissue evidence="8">Blood</tissue>
    </source>
</reference>
<feature type="chain" id="PRO_5043742395" description="Heme-binding protein 1" evidence="7">
    <location>
        <begin position="24"/>
        <end position="208"/>
    </location>
</feature>
<evidence type="ECO:0000256" key="4">
    <source>
        <dbReference type="ARBA" id="ARBA00022490"/>
    </source>
</evidence>
<dbReference type="EMBL" id="WNYA01000099">
    <property type="protein sequence ID" value="KAG8550028.1"/>
    <property type="molecule type" value="Genomic_DNA"/>
</dbReference>
<sequence>MAMAPVSLLLLSLIPLFGTAVLAEENRINGLPPFCGNYECPTYQVLKRYNTFELRRYDGANWVTTQLEADMFGLGIMKSFKRLFNYISGENVAGISIKMSVPVRAIVPLHDPSINATMSFFVPTSVGNPPAPKDPSLHLENYPPASYYVRSFGGYALKSDYEKQAKALLEELDALGLAYDGNFGIAAGYNDPLTFFKRHNEVWFRSLN</sequence>
<dbReference type="GO" id="GO:0020037">
    <property type="term" value="F:heme binding"/>
    <property type="evidence" value="ECO:0007669"/>
    <property type="project" value="TreeGrafter"/>
</dbReference>
<evidence type="ECO:0000256" key="5">
    <source>
        <dbReference type="ARBA" id="ARBA00037673"/>
    </source>
</evidence>
<evidence type="ECO:0000256" key="6">
    <source>
        <dbReference type="ARBA" id="ARBA00040755"/>
    </source>
</evidence>
<dbReference type="PANTHER" id="PTHR11220">
    <property type="entry name" value="HEME-BINDING PROTEIN-RELATED"/>
    <property type="match status" value="1"/>
</dbReference>
<accession>A0AAV6ZUN9</accession>
<dbReference type="FunFam" id="3.20.80.10:FF:000003">
    <property type="entry name" value="Heme-binding protein 1"/>
    <property type="match status" value="1"/>
</dbReference>
<evidence type="ECO:0000313" key="8">
    <source>
        <dbReference type="EMBL" id="KAG8550028.1"/>
    </source>
</evidence>
<feature type="signal peptide" evidence="7">
    <location>
        <begin position="1"/>
        <end position="23"/>
    </location>
</feature>
<dbReference type="Gene3D" id="3.20.80.10">
    <property type="entry name" value="Regulatory factor, effector binding domain"/>
    <property type="match status" value="1"/>
</dbReference>
<dbReference type="GO" id="GO:0005737">
    <property type="term" value="C:cytoplasm"/>
    <property type="evidence" value="ECO:0007669"/>
    <property type="project" value="UniProtKB-SubCell"/>
</dbReference>
<gene>
    <name evidence="8" type="ORF">GDO81_029496</name>
</gene>
<dbReference type="AlphaFoldDB" id="A0AAV6ZUN9"/>
<dbReference type="Pfam" id="PF04832">
    <property type="entry name" value="SOUL"/>
    <property type="match status" value="1"/>
</dbReference>
<proteinExistence type="inferred from homology"/>
<organism evidence="8 9">
    <name type="scientific">Engystomops pustulosus</name>
    <name type="common">Tungara frog</name>
    <name type="synonym">Physalaemus pustulosus</name>
    <dbReference type="NCBI Taxonomy" id="76066"/>
    <lineage>
        <taxon>Eukaryota</taxon>
        <taxon>Metazoa</taxon>
        <taxon>Chordata</taxon>
        <taxon>Craniata</taxon>
        <taxon>Vertebrata</taxon>
        <taxon>Euteleostomi</taxon>
        <taxon>Amphibia</taxon>
        <taxon>Batrachia</taxon>
        <taxon>Anura</taxon>
        <taxon>Neobatrachia</taxon>
        <taxon>Hyloidea</taxon>
        <taxon>Leptodactylidae</taxon>
        <taxon>Leiuperinae</taxon>
        <taxon>Engystomops</taxon>
    </lineage>
</organism>
<evidence type="ECO:0000256" key="2">
    <source>
        <dbReference type="ARBA" id="ARBA00009817"/>
    </source>
</evidence>
<keyword evidence="4" id="KW-0963">Cytoplasm</keyword>